<dbReference type="PANTHER" id="PTHR21221">
    <property type="entry name" value="UREIDOGLYCOLATE HYDROLASE"/>
    <property type="match status" value="1"/>
</dbReference>
<evidence type="ECO:0000313" key="5">
    <source>
        <dbReference type="EMBL" id="AKZ62530.1"/>
    </source>
</evidence>
<keyword evidence="3" id="KW-0456">Lyase</keyword>
<evidence type="ECO:0000313" key="6">
    <source>
        <dbReference type="Proteomes" id="UP000063429"/>
    </source>
</evidence>
<evidence type="ECO:0008006" key="7">
    <source>
        <dbReference type="Google" id="ProtNLM"/>
    </source>
</evidence>
<dbReference type="Proteomes" id="UP000063429">
    <property type="component" value="Chromosome"/>
</dbReference>
<sequence length="166" mass="17944">MHKQLAAEPISAERFAAFGELLENKTDLRRQDFSLQFAGDNRPQLWVNRLPQVADPVVLVDVMESHPHSAQTFVPMQSGRCLVVVAPGGADGRPDLGALRAFLTQGGQGVSYRPNVWHYTFTSVDGPNEVVVMMGHTGRGDDTVIAHLEQPVAVTVAVSGQGGHHV</sequence>
<dbReference type="InterPro" id="IPR024060">
    <property type="entry name" value="Ureidoglycolate_lyase_dom_sf"/>
</dbReference>
<evidence type="ECO:0000256" key="4">
    <source>
        <dbReference type="ARBA" id="ARBA00047684"/>
    </source>
</evidence>
<dbReference type="Pfam" id="PF04115">
    <property type="entry name" value="Ureidogly_lyase"/>
    <property type="match status" value="1"/>
</dbReference>
<comment type="subunit">
    <text evidence="1">Homodimer.</text>
</comment>
<evidence type="ECO:0000256" key="3">
    <source>
        <dbReference type="ARBA" id="ARBA00023239"/>
    </source>
</evidence>
<name>A0ABM5UYV4_9BURK</name>
<evidence type="ECO:0000256" key="2">
    <source>
        <dbReference type="ARBA" id="ARBA00022631"/>
    </source>
</evidence>
<evidence type="ECO:0000256" key="1">
    <source>
        <dbReference type="ARBA" id="ARBA00011738"/>
    </source>
</evidence>
<accession>A0ABM5UYV4</accession>
<comment type="catalytic activity">
    <reaction evidence="4">
        <text>(S)-ureidoglycolate = urea + glyoxylate</text>
        <dbReference type="Rhea" id="RHEA:11304"/>
        <dbReference type="ChEBI" id="CHEBI:16199"/>
        <dbReference type="ChEBI" id="CHEBI:36655"/>
        <dbReference type="ChEBI" id="CHEBI:57296"/>
        <dbReference type="EC" id="4.3.2.3"/>
    </reaction>
</comment>
<protein>
    <recommendedName>
        <fullName evidence="7">Ureidoglycolate lyase</fullName>
    </recommendedName>
</protein>
<dbReference type="InterPro" id="IPR047233">
    <property type="entry name" value="UAH_cupin"/>
</dbReference>
<dbReference type="InterPro" id="IPR011051">
    <property type="entry name" value="RmlC_Cupin_sf"/>
</dbReference>
<dbReference type="Gene3D" id="2.60.120.480">
    <property type="entry name" value="Ureidoglycolate hydrolase"/>
    <property type="match status" value="1"/>
</dbReference>
<dbReference type="PANTHER" id="PTHR21221:SF1">
    <property type="entry name" value="UREIDOGLYCOLATE LYASE"/>
    <property type="match status" value="1"/>
</dbReference>
<organism evidence="5 6">
    <name type="scientific">Herbaspirillum hiltneri N3</name>
    <dbReference type="NCBI Taxonomy" id="1262470"/>
    <lineage>
        <taxon>Bacteria</taxon>
        <taxon>Pseudomonadati</taxon>
        <taxon>Pseudomonadota</taxon>
        <taxon>Betaproteobacteria</taxon>
        <taxon>Burkholderiales</taxon>
        <taxon>Oxalobacteraceae</taxon>
        <taxon>Herbaspirillum</taxon>
    </lineage>
</organism>
<reference evidence="6" key="1">
    <citation type="journal article" date="2015" name="Genome Announc.">
        <title>Complete Genome Sequence of Herbaspirillum hiltneri N3 (DSM 17495), Isolated from Surface-Sterilized Wheat Roots.</title>
        <authorList>
            <person name="Guizelini D."/>
            <person name="Saizaki P.M."/>
            <person name="Coimbra N.A."/>
            <person name="Weiss V.A."/>
            <person name="Faoro H."/>
            <person name="Sfeir M.Z."/>
            <person name="Baura V.A."/>
            <person name="Monteiro R.A."/>
            <person name="Chubatsu L.S."/>
            <person name="Souza E.M."/>
            <person name="Cruz L.M."/>
            <person name="Pedrosa F.O."/>
            <person name="Raittz R.T."/>
            <person name="Marchaukoski J.N."/>
            <person name="Steffens M.B."/>
        </authorList>
    </citation>
    <scope>NUCLEOTIDE SEQUENCE [LARGE SCALE GENOMIC DNA]</scope>
    <source>
        <strain evidence="6">N3</strain>
    </source>
</reference>
<keyword evidence="2" id="KW-0659">Purine metabolism</keyword>
<dbReference type="InterPro" id="IPR007247">
    <property type="entry name" value="Ureidogly_lyase"/>
</dbReference>
<dbReference type="CDD" id="cd20298">
    <property type="entry name" value="cupin_UAH"/>
    <property type="match status" value="1"/>
</dbReference>
<proteinExistence type="predicted"/>
<keyword evidence="6" id="KW-1185">Reference proteome</keyword>
<gene>
    <name evidence="5" type="ORF">F506_07415</name>
</gene>
<dbReference type="SUPFAM" id="SSF51182">
    <property type="entry name" value="RmlC-like cupins"/>
    <property type="match status" value="1"/>
</dbReference>
<dbReference type="RefSeq" id="WP_053196224.1">
    <property type="nucleotide sequence ID" value="NZ_CP011409.1"/>
</dbReference>
<dbReference type="EMBL" id="CP011409">
    <property type="protein sequence ID" value="AKZ62530.1"/>
    <property type="molecule type" value="Genomic_DNA"/>
</dbReference>